<evidence type="ECO:0000313" key="3">
    <source>
        <dbReference type="EMBL" id="OHT14308.1"/>
    </source>
</evidence>
<dbReference type="Proteomes" id="UP000179807">
    <property type="component" value="Unassembled WGS sequence"/>
</dbReference>
<dbReference type="GO" id="GO:0005096">
    <property type="term" value="F:GTPase activator activity"/>
    <property type="evidence" value="ECO:0007669"/>
    <property type="project" value="InterPro"/>
</dbReference>
<dbReference type="OrthoDB" id="10266861at2759"/>
<evidence type="ECO:0000256" key="1">
    <source>
        <dbReference type="SAM" id="MobiDB-lite"/>
    </source>
</evidence>
<keyword evidence="4" id="KW-1185">Reference proteome</keyword>
<feature type="compositionally biased region" description="Low complexity" evidence="1">
    <location>
        <begin position="12"/>
        <end position="21"/>
    </location>
</feature>
<accession>A0A1J4KX77</accession>
<dbReference type="VEuPathDB" id="TrichDB:TRFO_15332"/>
<comment type="caution">
    <text evidence="3">The sequence shown here is derived from an EMBL/GenBank/DDBJ whole genome shotgun (WGS) entry which is preliminary data.</text>
</comment>
<dbReference type="EMBL" id="MLAK01000393">
    <property type="protein sequence ID" value="OHT14308.1"/>
    <property type="molecule type" value="Genomic_DNA"/>
</dbReference>
<dbReference type="GeneID" id="94833033"/>
<organism evidence="3 4">
    <name type="scientific">Tritrichomonas foetus</name>
    <dbReference type="NCBI Taxonomy" id="1144522"/>
    <lineage>
        <taxon>Eukaryota</taxon>
        <taxon>Metamonada</taxon>
        <taxon>Parabasalia</taxon>
        <taxon>Tritrichomonadida</taxon>
        <taxon>Tritrichomonadidae</taxon>
        <taxon>Tritrichomonas</taxon>
    </lineage>
</organism>
<feature type="domain" description="Folliculin/SMCR8 longin" evidence="2">
    <location>
        <begin position="105"/>
        <end position="198"/>
    </location>
</feature>
<reference evidence="3" key="1">
    <citation type="submission" date="2016-10" db="EMBL/GenBank/DDBJ databases">
        <authorList>
            <person name="Benchimol M."/>
            <person name="Almeida L.G."/>
            <person name="Vasconcelos A.T."/>
            <person name="Perreira-Neves A."/>
            <person name="Rosa I.A."/>
            <person name="Tasca T."/>
            <person name="Bogo M.R."/>
            <person name="de Souza W."/>
        </authorList>
    </citation>
    <scope>NUCLEOTIDE SEQUENCE [LARGE SCALE GENOMIC DNA]</scope>
    <source>
        <strain evidence="3">K</strain>
    </source>
</reference>
<dbReference type="Pfam" id="PF11704">
    <property type="entry name" value="Folliculin"/>
    <property type="match status" value="1"/>
</dbReference>
<name>A0A1J4KX77_9EUKA</name>
<dbReference type="InterPro" id="IPR037520">
    <property type="entry name" value="Folliculin/SMCR8_longin"/>
</dbReference>
<dbReference type="AlphaFoldDB" id="A0A1J4KX77"/>
<feature type="region of interest" description="Disordered" evidence="1">
    <location>
        <begin position="1"/>
        <end position="21"/>
    </location>
</feature>
<proteinExistence type="predicted"/>
<gene>
    <name evidence="3" type="ORF">TRFO_15332</name>
</gene>
<sequence length="539" mass="61875">MRKSLGGFYTGASSSASRASSSFFDDDSLQFLSDQKYYYSAIYEFSQGEAPKLIWEYGSVNGMSEMGSFMQFLINTPAPKSNDNNNNIDFTFGVTSIVSTFEGAHFLAIYFQVLDSQARGFTRHLVFVIANQSRDLLNFCYSKYLKTFTKLLYGLYEYSERNFKVEIKEYAESLQKTITMSQNQTLSDKLLELTKILLIFNIDITNLDSEKGQIKTSDYFNIVNNELRPVEVVIDLSYVFLSEIIMLIESLPKTETKFAIISQIDIFEENPTIDFGGYNNKYSELVLNIMNSNYDEEIPSETQNNSILYDDSNSINSNGMNSKNKHGYYQYFNYSLKELVSRHVFNYCLFSILSGRTLVIRSNQTSKALSLVKKISILSPFFKPEFILQKDTVDPSECLKYAFVITKNILDSDKKNLSILDLISMVYSGDGCPQKSFVACELCREQVVNHIESEKVFLLHLYSTLNRISIRFLIKLSEYSKIGKILTKDKMLTSLKEFGFSPDDEPIFRYCIHCYFNKQHTRPILMNNISRGGLTLITI</sequence>
<dbReference type="RefSeq" id="XP_068367444.1">
    <property type="nucleotide sequence ID" value="XM_068498329.1"/>
</dbReference>
<protein>
    <recommendedName>
        <fullName evidence="2">Folliculin/SMCR8 longin domain-containing protein</fullName>
    </recommendedName>
</protein>
<evidence type="ECO:0000313" key="4">
    <source>
        <dbReference type="Proteomes" id="UP000179807"/>
    </source>
</evidence>
<evidence type="ECO:0000259" key="2">
    <source>
        <dbReference type="Pfam" id="PF11704"/>
    </source>
</evidence>